<organism evidence="4">
    <name type="scientific">Brachionus plicatilis</name>
    <name type="common">Marine rotifer</name>
    <name type="synonym">Brachionus muelleri</name>
    <dbReference type="NCBI Taxonomy" id="10195"/>
    <lineage>
        <taxon>Eukaryota</taxon>
        <taxon>Metazoa</taxon>
        <taxon>Spiralia</taxon>
        <taxon>Gnathifera</taxon>
        <taxon>Rotifera</taxon>
        <taxon>Eurotatoria</taxon>
        <taxon>Monogononta</taxon>
        <taxon>Pseudotrocha</taxon>
        <taxon>Ploima</taxon>
        <taxon>Brachionidae</taxon>
        <taxon>Brachionus</taxon>
    </lineage>
</organism>
<evidence type="ECO:0000256" key="1">
    <source>
        <dbReference type="ARBA" id="ARBA00005771"/>
    </source>
</evidence>
<dbReference type="AlphaFoldDB" id="A0A7H9SLH7"/>
<comment type="similarity">
    <text evidence="1">Belongs to the sulfotransferase 1 family.</text>
</comment>
<reference evidence="4" key="1">
    <citation type="journal article" date="2020" name="Comp. Biochem. Physiol. Part D Genomics Proteomics">
        <title>The genome of the marine monogonont rotifer Brachionus rotundiformis and insight into species-specific detoxification components in Brachionus spp.</title>
        <authorList>
            <person name="Kang H.M."/>
            <person name="Kim M.S."/>
            <person name="Choi B.S."/>
            <person name="Kim D.H."/>
            <person name="Kim H.J."/>
            <person name="Hwang U.K."/>
            <person name="Hagiwara A."/>
            <person name="Lee J.S."/>
        </authorList>
    </citation>
    <scope>NUCLEOTIDE SEQUENCE</scope>
</reference>
<evidence type="ECO:0000259" key="3">
    <source>
        <dbReference type="Pfam" id="PF00685"/>
    </source>
</evidence>
<dbReference type="Gene3D" id="3.40.50.300">
    <property type="entry name" value="P-loop containing nucleotide triphosphate hydrolases"/>
    <property type="match status" value="1"/>
</dbReference>
<reference evidence="4" key="2">
    <citation type="submission" date="2020-05" db="EMBL/GenBank/DDBJ databases">
        <authorList>
            <person name="Kang H.-M."/>
            <person name="Kim M.-S."/>
            <person name="Lee J.-S."/>
        </authorList>
    </citation>
    <scope>NUCLEOTIDE SEQUENCE</scope>
</reference>
<name>A0A7H9SLH7_BRAPC</name>
<dbReference type="GO" id="GO:0008146">
    <property type="term" value="F:sulfotransferase activity"/>
    <property type="evidence" value="ECO:0007669"/>
    <property type="project" value="InterPro"/>
</dbReference>
<dbReference type="PANTHER" id="PTHR11783">
    <property type="entry name" value="SULFOTRANSFERASE SULT"/>
    <property type="match status" value="1"/>
</dbReference>
<dbReference type="SUPFAM" id="SSF52540">
    <property type="entry name" value="P-loop containing nucleoside triphosphate hydrolases"/>
    <property type="match status" value="1"/>
</dbReference>
<dbReference type="EMBL" id="MT524959">
    <property type="protein sequence ID" value="QNH68014.1"/>
    <property type="molecule type" value="mRNA"/>
</dbReference>
<accession>A0A7H9SLH7</accession>
<dbReference type="Pfam" id="PF00685">
    <property type="entry name" value="Sulfotransfer_1"/>
    <property type="match status" value="1"/>
</dbReference>
<proteinExistence type="evidence at transcript level"/>
<sequence>MDVEAESFDQVEVKGTKYGMKIRDGVYLPNGVKNLSNSKCFKLRDDDIFISSFPKSGTTWTNELVWLIIHNLDFESSQKNLDKKFIWLDPGVSTKIIDDADSPRLFINHLPLQFLPLEIKSENIKKIYVLRNPKDMLVSTFHFYRKLVRDEFTGELEDLVDIFEEGKTWYGPWWSHVDSFVTLPNTFLVIYENLIKKPNETIKSLGEFLGKNLNESEIEFLIESTSFKKMKEAEKTFKDDSRHSKIFKSDLIFFRKGEIGDWKNYFDEVMSKRIEAVVEKNLKFKVNFIYDN</sequence>
<protein>
    <submittedName>
        <fullName evidence="4">Sulfotransferase-like protein 2-2</fullName>
    </submittedName>
</protein>
<feature type="domain" description="Sulfotransferase" evidence="3">
    <location>
        <begin position="45"/>
        <end position="283"/>
    </location>
</feature>
<dbReference type="InterPro" id="IPR027417">
    <property type="entry name" value="P-loop_NTPase"/>
</dbReference>
<evidence type="ECO:0000256" key="2">
    <source>
        <dbReference type="ARBA" id="ARBA00022679"/>
    </source>
</evidence>
<keyword evidence="2 4" id="KW-0808">Transferase</keyword>
<dbReference type="InterPro" id="IPR000863">
    <property type="entry name" value="Sulfotransferase_dom"/>
</dbReference>
<evidence type="ECO:0000313" key="4">
    <source>
        <dbReference type="EMBL" id="QNH68014.1"/>
    </source>
</evidence>